<evidence type="ECO:0000313" key="1">
    <source>
        <dbReference type="EMBL" id="PON61937.1"/>
    </source>
</evidence>
<dbReference type="AlphaFoldDB" id="A0A2P5CLK3"/>
<evidence type="ECO:0000313" key="2">
    <source>
        <dbReference type="Proteomes" id="UP000237105"/>
    </source>
</evidence>
<keyword evidence="2" id="KW-1185">Reference proteome</keyword>
<dbReference type="EMBL" id="JXTB01000117">
    <property type="protein sequence ID" value="PON61937.1"/>
    <property type="molecule type" value="Genomic_DNA"/>
</dbReference>
<comment type="caution">
    <text evidence="1">The sequence shown here is derived from an EMBL/GenBank/DDBJ whole genome shotgun (WGS) entry which is preliminary data.</text>
</comment>
<dbReference type="Proteomes" id="UP000237105">
    <property type="component" value="Unassembled WGS sequence"/>
</dbReference>
<organism evidence="1 2">
    <name type="scientific">Parasponia andersonii</name>
    <name type="common">Sponia andersonii</name>
    <dbReference type="NCBI Taxonomy" id="3476"/>
    <lineage>
        <taxon>Eukaryota</taxon>
        <taxon>Viridiplantae</taxon>
        <taxon>Streptophyta</taxon>
        <taxon>Embryophyta</taxon>
        <taxon>Tracheophyta</taxon>
        <taxon>Spermatophyta</taxon>
        <taxon>Magnoliopsida</taxon>
        <taxon>eudicotyledons</taxon>
        <taxon>Gunneridae</taxon>
        <taxon>Pentapetalae</taxon>
        <taxon>rosids</taxon>
        <taxon>fabids</taxon>
        <taxon>Rosales</taxon>
        <taxon>Cannabaceae</taxon>
        <taxon>Parasponia</taxon>
    </lineage>
</organism>
<proteinExistence type="predicted"/>
<name>A0A2P5CLK3_PARAD</name>
<gene>
    <name evidence="1" type="ORF">PanWU01x14_141390</name>
</gene>
<reference evidence="2" key="1">
    <citation type="submission" date="2016-06" db="EMBL/GenBank/DDBJ databases">
        <title>Parallel loss of symbiosis genes in relatives of nitrogen-fixing non-legume Parasponia.</title>
        <authorList>
            <person name="Van Velzen R."/>
            <person name="Holmer R."/>
            <person name="Bu F."/>
            <person name="Rutten L."/>
            <person name="Van Zeijl A."/>
            <person name="Liu W."/>
            <person name="Santuari L."/>
            <person name="Cao Q."/>
            <person name="Sharma T."/>
            <person name="Shen D."/>
            <person name="Roswanjaya Y."/>
            <person name="Wardhani T."/>
            <person name="Kalhor M.S."/>
            <person name="Jansen J."/>
            <person name="Van den Hoogen J."/>
            <person name="Gungor B."/>
            <person name="Hartog M."/>
            <person name="Hontelez J."/>
            <person name="Verver J."/>
            <person name="Yang W.-C."/>
            <person name="Schijlen E."/>
            <person name="Repin R."/>
            <person name="Schilthuizen M."/>
            <person name="Schranz E."/>
            <person name="Heidstra R."/>
            <person name="Miyata K."/>
            <person name="Fedorova E."/>
            <person name="Kohlen W."/>
            <person name="Bisseling T."/>
            <person name="Smit S."/>
            <person name="Geurts R."/>
        </authorList>
    </citation>
    <scope>NUCLEOTIDE SEQUENCE [LARGE SCALE GENOMIC DNA]</scope>
    <source>
        <strain evidence="2">cv. WU1-14</strain>
    </source>
</reference>
<protein>
    <submittedName>
        <fullName evidence="1">Uncharacterized protein</fullName>
    </submittedName>
</protein>
<sequence length="37" mass="4120">MDHETIGCCLLIAFVKSSILLPRLYFCASTEIFTIIG</sequence>
<accession>A0A2P5CLK3</accession>